<dbReference type="PANTHER" id="PTHR10314">
    <property type="entry name" value="CYSTATHIONINE BETA-SYNTHASE"/>
    <property type="match status" value="1"/>
</dbReference>
<gene>
    <name evidence="2" type="ORF">ENU20_04335</name>
</gene>
<reference evidence="2" key="1">
    <citation type="journal article" date="2020" name="mSystems">
        <title>Genome- and Community-Level Interaction Insights into Carbon Utilization and Element Cycling Functions of Hydrothermarchaeota in Hydrothermal Sediment.</title>
        <authorList>
            <person name="Zhou Z."/>
            <person name="Liu Y."/>
            <person name="Xu W."/>
            <person name="Pan J."/>
            <person name="Luo Z.H."/>
            <person name="Li M."/>
        </authorList>
    </citation>
    <scope>NUCLEOTIDE SEQUENCE [LARGE SCALE GENOMIC DNA]</scope>
    <source>
        <strain evidence="2">SpSt-648</strain>
    </source>
</reference>
<name>A0A7C4NP88_STAMA</name>
<dbReference type="InterPro" id="IPR036052">
    <property type="entry name" value="TrpB-like_PALP_sf"/>
</dbReference>
<accession>A0A7C4NP88</accession>
<dbReference type="AlphaFoldDB" id="A0A7C4NP88"/>
<evidence type="ECO:0000259" key="1">
    <source>
        <dbReference type="Pfam" id="PF00291"/>
    </source>
</evidence>
<organism evidence="2">
    <name type="scientific">Staphylothermus marinus</name>
    <dbReference type="NCBI Taxonomy" id="2280"/>
    <lineage>
        <taxon>Archaea</taxon>
        <taxon>Thermoproteota</taxon>
        <taxon>Thermoprotei</taxon>
        <taxon>Desulfurococcales</taxon>
        <taxon>Desulfurococcaceae</taxon>
        <taxon>Staphylothermus</taxon>
    </lineage>
</organism>
<keyword evidence="2" id="KW-0456">Lyase</keyword>
<feature type="domain" description="Tryptophan synthase beta chain-like PALP" evidence="1">
    <location>
        <begin position="12"/>
        <end position="298"/>
    </location>
</feature>
<comment type="caution">
    <text evidence="2">The sequence shown here is derived from an EMBL/GenBank/DDBJ whole genome shotgun (WGS) entry which is preliminary data.</text>
</comment>
<dbReference type="SUPFAM" id="SSF53686">
    <property type="entry name" value="Tryptophan synthase beta subunit-like PLP-dependent enzymes"/>
    <property type="match status" value="1"/>
</dbReference>
<dbReference type="EMBL" id="DTBP01000031">
    <property type="protein sequence ID" value="HGQ74284.1"/>
    <property type="molecule type" value="Genomic_DNA"/>
</dbReference>
<dbReference type="InterPro" id="IPR001926">
    <property type="entry name" value="TrpB-like_PALP"/>
</dbReference>
<dbReference type="InterPro" id="IPR050214">
    <property type="entry name" value="Cys_Synth/Cystath_Beta-Synth"/>
</dbReference>
<proteinExistence type="predicted"/>
<dbReference type="GO" id="GO:0016829">
    <property type="term" value="F:lyase activity"/>
    <property type="evidence" value="ECO:0007669"/>
    <property type="project" value="UniProtKB-KW"/>
</dbReference>
<evidence type="ECO:0000313" key="2">
    <source>
        <dbReference type="EMBL" id="HGQ74284.1"/>
    </source>
</evidence>
<sequence length="316" mass="35468">MVRTCIEAMECVGFTTSYRLVNISKDLSTPIWVKIEQNVTGSVYDRVIAHLIYNNDQIFREKKILAMNFVGEIRSMNLIASGDDRSIVILTTSIESGRENGLLLSSKGWRIHDLKRKASLSEMYKFLREAGEEGFHVINLWDNDTNVSVFGNIAVEILDQLGCIDYFIASIFDPSVLVGVAKVLKKECGKAVKVYGIEPSHISIVSNWYSGIGGGSAFQDPILNFTYDVIPNVLLKNRDTIDGFINVDYPEIISIWRKLLLMENLNVGYISSVNVAGARKFNEKGRIASGRVVTLLTDSLVMYMGTEYFMDQFLSK</sequence>
<dbReference type="Pfam" id="PF00291">
    <property type="entry name" value="PALP"/>
    <property type="match status" value="1"/>
</dbReference>
<dbReference type="Gene3D" id="3.40.50.1100">
    <property type="match status" value="2"/>
</dbReference>
<protein>
    <submittedName>
        <fullName evidence="2">PLP-dependent lyase/thiolase</fullName>
    </submittedName>
</protein>